<dbReference type="PANTHER" id="PTHR24296">
    <property type="entry name" value="CYTOCHROME P450"/>
    <property type="match status" value="1"/>
</dbReference>
<reference evidence="10" key="1">
    <citation type="submission" date="2018-02" db="EMBL/GenBank/DDBJ databases">
        <authorList>
            <person name="Cohen D.B."/>
            <person name="Kent A.D."/>
        </authorList>
    </citation>
    <scope>NUCLEOTIDE SEQUENCE</scope>
</reference>
<evidence type="ECO:0000256" key="9">
    <source>
        <dbReference type="RuleBase" id="RU000461"/>
    </source>
</evidence>
<dbReference type="AlphaFoldDB" id="A0A2N9FDD7"/>
<accession>A0A2N9FDD7</accession>
<keyword evidence="6 8" id="KW-0408">Iron</keyword>
<keyword evidence="7 9" id="KW-0503">Monooxygenase</keyword>
<dbReference type="Gene3D" id="1.10.630.10">
    <property type="entry name" value="Cytochrome P450"/>
    <property type="match status" value="2"/>
</dbReference>
<dbReference type="InterPro" id="IPR001128">
    <property type="entry name" value="Cyt_P450"/>
</dbReference>
<evidence type="ECO:0000256" key="7">
    <source>
        <dbReference type="ARBA" id="ARBA00023033"/>
    </source>
</evidence>
<keyword evidence="5 9" id="KW-0560">Oxidoreductase</keyword>
<comment type="similarity">
    <text evidence="2 9">Belongs to the cytochrome P450 family.</text>
</comment>
<dbReference type="SUPFAM" id="SSF48264">
    <property type="entry name" value="Cytochrome P450"/>
    <property type="match status" value="1"/>
</dbReference>
<dbReference type="GO" id="GO:0020037">
    <property type="term" value="F:heme binding"/>
    <property type="evidence" value="ECO:0007669"/>
    <property type="project" value="InterPro"/>
</dbReference>
<keyword evidence="3 8" id="KW-0349">Heme</keyword>
<evidence type="ECO:0008006" key="11">
    <source>
        <dbReference type="Google" id="ProtNLM"/>
    </source>
</evidence>
<evidence type="ECO:0000256" key="8">
    <source>
        <dbReference type="PIRSR" id="PIRSR602401-1"/>
    </source>
</evidence>
<dbReference type="PRINTS" id="PR00385">
    <property type="entry name" value="P450"/>
</dbReference>
<feature type="binding site" description="axial binding residue" evidence="8">
    <location>
        <position position="421"/>
    </location>
    <ligand>
        <name>heme</name>
        <dbReference type="ChEBI" id="CHEBI:30413"/>
    </ligand>
    <ligandPart>
        <name>Fe</name>
        <dbReference type="ChEBI" id="CHEBI:18248"/>
    </ligandPart>
</feature>
<evidence type="ECO:0000256" key="1">
    <source>
        <dbReference type="ARBA" id="ARBA00001971"/>
    </source>
</evidence>
<evidence type="ECO:0000256" key="4">
    <source>
        <dbReference type="ARBA" id="ARBA00022723"/>
    </source>
</evidence>
<keyword evidence="4 8" id="KW-0479">Metal-binding</keyword>
<dbReference type="Pfam" id="PF00067">
    <property type="entry name" value="p450"/>
    <property type="match status" value="2"/>
</dbReference>
<dbReference type="GO" id="GO:0005506">
    <property type="term" value="F:iron ion binding"/>
    <property type="evidence" value="ECO:0007669"/>
    <property type="project" value="InterPro"/>
</dbReference>
<evidence type="ECO:0000256" key="5">
    <source>
        <dbReference type="ARBA" id="ARBA00023002"/>
    </source>
</evidence>
<dbReference type="CDD" id="cd11064">
    <property type="entry name" value="CYP86A"/>
    <property type="match status" value="1"/>
</dbReference>
<organism evidence="10">
    <name type="scientific">Fagus sylvatica</name>
    <name type="common">Beechnut</name>
    <dbReference type="NCBI Taxonomy" id="28930"/>
    <lineage>
        <taxon>Eukaryota</taxon>
        <taxon>Viridiplantae</taxon>
        <taxon>Streptophyta</taxon>
        <taxon>Embryophyta</taxon>
        <taxon>Tracheophyta</taxon>
        <taxon>Spermatophyta</taxon>
        <taxon>Magnoliopsida</taxon>
        <taxon>eudicotyledons</taxon>
        <taxon>Gunneridae</taxon>
        <taxon>Pentapetalae</taxon>
        <taxon>rosids</taxon>
        <taxon>fabids</taxon>
        <taxon>Fagales</taxon>
        <taxon>Fagaceae</taxon>
        <taxon>Fagus</taxon>
    </lineage>
</organism>
<comment type="cofactor">
    <cofactor evidence="1 8">
        <name>heme</name>
        <dbReference type="ChEBI" id="CHEBI:30413"/>
    </cofactor>
</comment>
<dbReference type="PRINTS" id="PR00463">
    <property type="entry name" value="EP450I"/>
</dbReference>
<dbReference type="PROSITE" id="PS00086">
    <property type="entry name" value="CYTOCHROME_P450"/>
    <property type="match status" value="1"/>
</dbReference>
<evidence type="ECO:0000256" key="3">
    <source>
        <dbReference type="ARBA" id="ARBA00022617"/>
    </source>
</evidence>
<dbReference type="GO" id="GO:0004497">
    <property type="term" value="F:monooxygenase activity"/>
    <property type="evidence" value="ECO:0007669"/>
    <property type="project" value="UniProtKB-KW"/>
</dbReference>
<dbReference type="GO" id="GO:0006629">
    <property type="term" value="P:lipid metabolic process"/>
    <property type="evidence" value="ECO:0007669"/>
    <property type="project" value="UniProtKB-ARBA"/>
</dbReference>
<dbReference type="InterPro" id="IPR036396">
    <property type="entry name" value="Cyt_P450_sf"/>
</dbReference>
<protein>
    <recommendedName>
        <fullName evidence="11">Cytochrome P450</fullName>
    </recommendedName>
</protein>
<gene>
    <name evidence="10" type="ORF">FSB_LOCUS12997</name>
</gene>
<name>A0A2N9FDD7_FAGSY</name>
<evidence type="ECO:0000256" key="6">
    <source>
        <dbReference type="ARBA" id="ARBA00023004"/>
    </source>
</evidence>
<evidence type="ECO:0000256" key="2">
    <source>
        <dbReference type="ARBA" id="ARBA00010617"/>
    </source>
</evidence>
<dbReference type="EMBL" id="OIVN01000758">
    <property type="protein sequence ID" value="SPC85115.1"/>
    <property type="molecule type" value="Genomic_DNA"/>
</dbReference>
<dbReference type="InterPro" id="IPR017972">
    <property type="entry name" value="Cyt_P450_CS"/>
</dbReference>
<evidence type="ECO:0000313" key="10">
    <source>
        <dbReference type="EMBL" id="SPC85115.1"/>
    </source>
</evidence>
<proteinExistence type="inferred from homology"/>
<dbReference type="InterPro" id="IPR002401">
    <property type="entry name" value="Cyt_P450_E_grp-I"/>
</dbReference>
<dbReference type="GO" id="GO:0016705">
    <property type="term" value="F:oxidoreductase activity, acting on paired donors, with incorporation or reduction of molecular oxygen"/>
    <property type="evidence" value="ECO:0007669"/>
    <property type="project" value="InterPro"/>
</dbReference>
<sequence>MAGFCSVFEDWVIDDGDLWVSGYYVWLRIASQPRAKGNGGFCDGVCLCGGIGMDECFGGGFSGGGFGGGTDFVSGCGDRGFALIPGKVHGIITANPSNVEHILKTKFENYPKGTRFITLLQDFLGRGIFNSDAELWKVQRKTASYEFNTKSLRNFVMENVTVEINTRLLPILSKASQTQRVLDLQDILERFAFDNICKLAFNVDPGCLGGDGTTGNTELMKAFEDATTLSSERFMYASPFLGRVKKYLNVGSERKLKDSIKIVHEFADNIIKSRMEQKVEKEEDLLSRFIATDENSPEFLRDIIISFILAGRDTTSSALSCFDELRDMHYLHAAISEAMRLYPPVPVDTKSCLTDDILPDGTFVGKGWFVTYHTYAMGRMERIWGKNCSEFLPERWLENNGVCKQESPFRFPVFHAGPRMCLGKDMAYIQMKSIAAAVIERFEMDVESKDKVPEHLLSLTLRMKYGLSVKVKERCVDEIDLGTIM</sequence>